<keyword evidence="2" id="KW-1185">Reference proteome</keyword>
<name>A0AA48HEK3_9ALTE</name>
<evidence type="ECO:0000313" key="1">
    <source>
        <dbReference type="EMBL" id="BDX04911.1"/>
    </source>
</evidence>
<dbReference type="KEGG" id="pmaw:MACH26_04320"/>
<sequence length="1519" mass="175091">MVNWEAMAIDGNIISESQQILPTFDNTVTLSKDEPITLLLKANRHLMMTFLDEDGDAVTTDKSAYYEIQGLLSDSPGIAQQLSFSAQSAYVAASSGDRVLLLHSPSKEEQKLRLYIGFEQQLSDLAPISWLSVQQGEQQRISNSQHQHNDFHTLQANSHFELSQQKDYWLEAISNDSLQWRAPSNRFIKLQTDSEEQQFVPLLENQTPKSLLLPELPTKARYFPALLSTDTQAVNKVSAEIGTQMRVQAIDEDWLFSKNFNTLSAPQVEKQKVLRELQQRLASGNSKEQAPQIQANSDRHGLFNRWQAEKSLPVNGKEALIQRFYETERLQWQVTPDAQRPDYAPATPGISPKPSAISFTELNPDSPLFFFPAEDQTSNRIAVELATDENIQSDAAIELWIDGEHFTTLHSFAEPALKPFIFSPEWRLSDDSTAKQLNTRFIARQTLYLPPKWQQLKVQSVKGVAQLRLRYQIAGSLKLDEAQWQSSLMSAQDQNNAEFVEQHPQWLEFVQYQSIKAKQFQQQNVPQSWQKWLQQGQLPGPLFDHTIPASLPHLQAIQRAFQQPALNNWSWWQKLYTHLENAGWQVYGETMLKALVLHHPDASIKNQAVDRLLALWRAQESLSEQLSLLSFIVTAPEFNDNSKASARLALSSLYLLNDKPEYALFVLNKTPASDKKFILMYRAAEKLGYQQFIQTIEAHYPAVKEENPPPAQAQHSGLRFVQQISSGGIVELYNTELNVPQRNYLVTPDKPLKIKVSEATRLAFTTRQWFTQEHQYDDWLTISHGEQRYKLPINNSDFRSEVLRHQQGSVGSGHSFSAWLPGSGELTIATSQAPVLINLQQLLTHEQQQFTAQTCYRDNTVRYQHYWQLSDEQQQFECHYWQYKGLDNQRFQLESQFTPTLTEDISGLLKQVWLFEQEPVQSLLTELNVALAKLPDSSFKQQLARRINAKAEWQALNFPIQTKKFTFYQAPTNEPLTPDAVRSRLMFLPYQKDWEKLTTQSALNYDLLSKKGESYRLIVRAQQHLFAADAQSQLHLQINNEAQPGFLLHSGEQRIIPLILPVGEHKLSLSVESIQGLSNVIAKLQFKSPQGQWQEQPQSLRLRLFQADMVEPFQVFLEQDSWLRIDSFNQQGLARHQYMLAPQGLFSWFDEAKDYVGHRISLLRLANSSEFPEANPALAAQKATLDLYPDAELQGRHIVLQSKMNLPESHKDQTWGAELSTWQRRSATEDVSRNNRYQQLRLLLQDNDANHRTHLSSELALRRYDSQLRESLHLEFNFWDTQWLNNLDLHLSARINGQRGLENKDLAWSARVSADTHWQYSINQRLFNRFSVGVFANILNEGRDPLQYASAVYSQYKLDHRHGLRASETLRYKWYHDLESWAQLSVTSNELSDKELLDNGFIQLGTRIYYQGVSADLAWRWQKYFKDAHRQSSGIDNRVGVGVEWFSWHSQNHWRLRMGFERNLSNNENYWSIRIGYLAAGHRLIDDYQPQSLAFSPLRQQEALLETLESTGHAGGQEH</sequence>
<dbReference type="Proteomes" id="UP001333710">
    <property type="component" value="Chromosome"/>
</dbReference>
<evidence type="ECO:0000313" key="2">
    <source>
        <dbReference type="Proteomes" id="UP001333710"/>
    </source>
</evidence>
<organism evidence="1 2">
    <name type="scientific">Planctobacterium marinum</name>
    <dbReference type="NCBI Taxonomy" id="1631968"/>
    <lineage>
        <taxon>Bacteria</taxon>
        <taxon>Pseudomonadati</taxon>
        <taxon>Pseudomonadota</taxon>
        <taxon>Gammaproteobacteria</taxon>
        <taxon>Alteromonadales</taxon>
        <taxon>Alteromonadaceae</taxon>
        <taxon>Planctobacterium</taxon>
    </lineage>
</organism>
<reference evidence="1" key="1">
    <citation type="submission" date="2023-01" db="EMBL/GenBank/DDBJ databases">
        <title>Complete genome sequence of Planctobacterium marinum strain Dej080120_11.</title>
        <authorList>
            <person name="Ueki S."/>
            <person name="Maruyama F."/>
        </authorList>
    </citation>
    <scope>NUCLEOTIDE SEQUENCE</scope>
    <source>
        <strain evidence="1">Dej080120_11</strain>
    </source>
</reference>
<dbReference type="EMBL" id="AP027272">
    <property type="protein sequence ID" value="BDX04911.1"/>
    <property type="molecule type" value="Genomic_DNA"/>
</dbReference>
<gene>
    <name evidence="1" type="ORF">MACH26_04320</name>
</gene>
<accession>A0AA48HEK3</accession>
<proteinExistence type="predicted"/>
<protein>
    <submittedName>
        <fullName evidence="1">Uncharacterized protein</fullName>
    </submittedName>
</protein>